<comment type="caution">
    <text evidence="11">The sequence shown here is derived from an EMBL/GenBank/DDBJ whole genome shotgun (WGS) entry which is preliminary data.</text>
</comment>
<feature type="region of interest" description="Disordered" evidence="9">
    <location>
        <begin position="106"/>
        <end position="159"/>
    </location>
</feature>
<comment type="subcellular location">
    <subcellularLocation>
        <location evidence="2">Chromosome</location>
        <location evidence="2">Centromere</location>
    </subcellularLocation>
    <subcellularLocation>
        <location evidence="1">Nucleus</location>
    </subcellularLocation>
</comment>
<dbReference type="SMART" id="SM01389">
    <property type="entry name" value="Spt4"/>
    <property type="match status" value="1"/>
</dbReference>
<dbReference type="GO" id="GO:0008270">
    <property type="term" value="F:zinc ion binding"/>
    <property type="evidence" value="ECO:0007669"/>
    <property type="project" value="InterPro"/>
</dbReference>
<dbReference type="GO" id="GO:0006355">
    <property type="term" value="P:regulation of DNA-templated transcription"/>
    <property type="evidence" value="ECO:0007669"/>
    <property type="project" value="InterPro"/>
</dbReference>
<dbReference type="InterPro" id="IPR038510">
    <property type="entry name" value="Spt4_sf"/>
</dbReference>
<sequence length="159" mass="17634">MTSNYIAPGQQRYSRACMVCSIIMLQSRFKTEGCPNCPFLDLKGSTDNIEACTSGVFEGVTVIADPKVSWIAKWQRLDEYVAGVYAMKVSGSLPEELKSQLIEEGHPLYPRDANPSGSADHYEDLDDEPAYVRTTAKQPLSRAERRAAERVGNRGARKT</sequence>
<protein>
    <recommendedName>
        <fullName evidence="4">Transcription elongation factor SPT4</fullName>
    </recommendedName>
    <alternativeName>
        <fullName evidence="8">Chromatin elongation factor SPT4</fullName>
    </alternativeName>
</protein>
<dbReference type="SUPFAM" id="SSF63393">
    <property type="entry name" value="RNA polymerase subunits"/>
    <property type="match status" value="1"/>
</dbReference>
<dbReference type="AlphaFoldDB" id="A0AAI8VNJ5"/>
<evidence type="ECO:0000313" key="12">
    <source>
        <dbReference type="Proteomes" id="UP001295740"/>
    </source>
</evidence>
<dbReference type="GO" id="GO:0032044">
    <property type="term" value="C:DSIF complex"/>
    <property type="evidence" value="ECO:0007669"/>
    <property type="project" value="TreeGrafter"/>
</dbReference>
<keyword evidence="6" id="KW-0539">Nucleus</keyword>
<dbReference type="PANTHER" id="PTHR12882">
    <property type="entry name" value="SUPPRESSOR OF TY 4"/>
    <property type="match status" value="1"/>
</dbReference>
<evidence type="ECO:0000256" key="8">
    <source>
        <dbReference type="ARBA" id="ARBA00029869"/>
    </source>
</evidence>
<dbReference type="InterPro" id="IPR022800">
    <property type="entry name" value="Spt4/RpoE2_Znf"/>
</dbReference>
<comment type="similarity">
    <text evidence="3">Belongs to the SPT4 family.</text>
</comment>
<reference evidence="11" key="1">
    <citation type="submission" date="2023-10" db="EMBL/GenBank/DDBJ databases">
        <authorList>
            <person name="Hackl T."/>
        </authorList>
    </citation>
    <scope>NUCLEOTIDE SEQUENCE</scope>
</reference>
<evidence type="ECO:0000313" key="11">
    <source>
        <dbReference type="EMBL" id="CAJ2508195.1"/>
    </source>
</evidence>
<evidence type="ECO:0000256" key="7">
    <source>
        <dbReference type="ARBA" id="ARBA00023328"/>
    </source>
</evidence>
<name>A0AAI8VNJ5_9PEZI</name>
<evidence type="ECO:0000256" key="1">
    <source>
        <dbReference type="ARBA" id="ARBA00004123"/>
    </source>
</evidence>
<gene>
    <name evidence="11" type="ORF">KHLLAP_LOCUS8663</name>
</gene>
<evidence type="ECO:0000256" key="4">
    <source>
        <dbReference type="ARBA" id="ARBA00020182"/>
    </source>
</evidence>
<dbReference type="Proteomes" id="UP001295740">
    <property type="component" value="Unassembled WGS sequence"/>
</dbReference>
<evidence type="ECO:0000256" key="5">
    <source>
        <dbReference type="ARBA" id="ARBA00023163"/>
    </source>
</evidence>
<dbReference type="InterPro" id="IPR029040">
    <property type="entry name" value="RPABC4/Spt4"/>
</dbReference>
<dbReference type="GO" id="GO:0000993">
    <property type="term" value="F:RNA polymerase II complex binding"/>
    <property type="evidence" value="ECO:0007669"/>
    <property type="project" value="TreeGrafter"/>
</dbReference>
<dbReference type="GO" id="GO:0000775">
    <property type="term" value="C:chromosome, centromeric region"/>
    <property type="evidence" value="ECO:0007669"/>
    <property type="project" value="UniProtKB-SubCell"/>
</dbReference>
<proteinExistence type="inferred from homology"/>
<dbReference type="Gene3D" id="3.30.40.210">
    <property type="match status" value="1"/>
</dbReference>
<dbReference type="GO" id="GO:0140673">
    <property type="term" value="P:transcription elongation-coupled chromatin remodeling"/>
    <property type="evidence" value="ECO:0007669"/>
    <property type="project" value="InterPro"/>
</dbReference>
<dbReference type="CDD" id="cd07973">
    <property type="entry name" value="Spt4"/>
    <property type="match status" value="1"/>
</dbReference>
<evidence type="ECO:0000256" key="2">
    <source>
        <dbReference type="ARBA" id="ARBA00004584"/>
    </source>
</evidence>
<dbReference type="InterPro" id="IPR009287">
    <property type="entry name" value="Spt4"/>
</dbReference>
<dbReference type="Pfam" id="PF06093">
    <property type="entry name" value="Spt4"/>
    <property type="match status" value="1"/>
</dbReference>
<dbReference type="EMBL" id="CAUWAG010000010">
    <property type="protein sequence ID" value="CAJ2508195.1"/>
    <property type="molecule type" value="Genomic_DNA"/>
</dbReference>
<evidence type="ECO:0000256" key="9">
    <source>
        <dbReference type="SAM" id="MobiDB-lite"/>
    </source>
</evidence>
<keyword evidence="7" id="KW-0137">Centromere</keyword>
<feature type="domain" description="Spt4/RpoE2 zinc finger" evidence="10">
    <location>
        <begin position="14"/>
        <end position="90"/>
    </location>
</feature>
<keyword evidence="5" id="KW-0804">Transcription</keyword>
<evidence type="ECO:0000256" key="6">
    <source>
        <dbReference type="ARBA" id="ARBA00023242"/>
    </source>
</evidence>
<organism evidence="11 12">
    <name type="scientific">Anthostomella pinea</name>
    <dbReference type="NCBI Taxonomy" id="933095"/>
    <lineage>
        <taxon>Eukaryota</taxon>
        <taxon>Fungi</taxon>
        <taxon>Dikarya</taxon>
        <taxon>Ascomycota</taxon>
        <taxon>Pezizomycotina</taxon>
        <taxon>Sordariomycetes</taxon>
        <taxon>Xylariomycetidae</taxon>
        <taxon>Xylariales</taxon>
        <taxon>Xylariaceae</taxon>
        <taxon>Anthostomella</taxon>
    </lineage>
</organism>
<evidence type="ECO:0000259" key="10">
    <source>
        <dbReference type="SMART" id="SM01389"/>
    </source>
</evidence>
<accession>A0AAI8VNJ5</accession>
<dbReference type="PANTHER" id="PTHR12882:SF1">
    <property type="entry name" value="TRANSCRIPTION ELONGATION FACTOR SPT4"/>
    <property type="match status" value="1"/>
</dbReference>
<keyword evidence="12" id="KW-1185">Reference proteome</keyword>
<feature type="compositionally biased region" description="Basic and acidic residues" evidence="9">
    <location>
        <begin position="142"/>
        <end position="152"/>
    </location>
</feature>
<evidence type="ECO:0000256" key="3">
    <source>
        <dbReference type="ARBA" id="ARBA00010464"/>
    </source>
</evidence>